<feature type="transmembrane region" description="Helical" evidence="8">
    <location>
        <begin position="242"/>
        <end position="263"/>
    </location>
</feature>
<dbReference type="InterPro" id="IPR050321">
    <property type="entry name" value="Glycosyltr_2/OpgH_subfam"/>
</dbReference>
<proteinExistence type="predicted"/>
<evidence type="ECO:0000313" key="10">
    <source>
        <dbReference type="EMBL" id="KAJ7634353.1"/>
    </source>
</evidence>
<evidence type="ECO:0000256" key="4">
    <source>
        <dbReference type="ARBA" id="ARBA00022692"/>
    </source>
</evidence>
<organism evidence="10 11">
    <name type="scientific">Roridomyces roridus</name>
    <dbReference type="NCBI Taxonomy" id="1738132"/>
    <lineage>
        <taxon>Eukaryota</taxon>
        <taxon>Fungi</taxon>
        <taxon>Dikarya</taxon>
        <taxon>Basidiomycota</taxon>
        <taxon>Agaricomycotina</taxon>
        <taxon>Agaricomycetes</taxon>
        <taxon>Agaricomycetidae</taxon>
        <taxon>Agaricales</taxon>
        <taxon>Marasmiineae</taxon>
        <taxon>Mycenaceae</taxon>
        <taxon>Roridomyces</taxon>
    </lineage>
</organism>
<evidence type="ECO:0000256" key="2">
    <source>
        <dbReference type="ARBA" id="ARBA00022676"/>
    </source>
</evidence>
<dbReference type="EMBL" id="JARKIF010000007">
    <property type="protein sequence ID" value="KAJ7634353.1"/>
    <property type="molecule type" value="Genomic_DNA"/>
</dbReference>
<keyword evidence="2" id="KW-0328">Glycosyltransferase</keyword>
<dbReference type="AlphaFoldDB" id="A0AAD7BYD3"/>
<feature type="transmembrane region" description="Helical" evidence="8">
    <location>
        <begin position="269"/>
        <end position="290"/>
    </location>
</feature>
<feature type="domain" description="Glycosyltransferase 2-like" evidence="9">
    <location>
        <begin position="320"/>
        <end position="485"/>
    </location>
</feature>
<accession>A0AAD7BYD3</accession>
<feature type="region of interest" description="Disordered" evidence="7">
    <location>
        <begin position="128"/>
        <end position="166"/>
    </location>
</feature>
<dbReference type="GO" id="GO:0016020">
    <property type="term" value="C:membrane"/>
    <property type="evidence" value="ECO:0007669"/>
    <property type="project" value="UniProtKB-SubCell"/>
</dbReference>
<evidence type="ECO:0000256" key="8">
    <source>
        <dbReference type="SAM" id="Phobius"/>
    </source>
</evidence>
<dbReference type="PANTHER" id="PTHR43867">
    <property type="entry name" value="CELLULOSE SYNTHASE CATALYTIC SUBUNIT A [UDP-FORMING]"/>
    <property type="match status" value="1"/>
</dbReference>
<dbReference type="GO" id="GO:0016757">
    <property type="term" value="F:glycosyltransferase activity"/>
    <property type="evidence" value="ECO:0007669"/>
    <property type="project" value="UniProtKB-KW"/>
</dbReference>
<evidence type="ECO:0000256" key="7">
    <source>
        <dbReference type="SAM" id="MobiDB-lite"/>
    </source>
</evidence>
<keyword evidence="4 8" id="KW-0812">Transmembrane</keyword>
<dbReference type="SUPFAM" id="SSF53448">
    <property type="entry name" value="Nucleotide-diphospho-sugar transferases"/>
    <property type="match status" value="1"/>
</dbReference>
<keyword evidence="3 10" id="KW-0808">Transferase</keyword>
<evidence type="ECO:0000259" key="9">
    <source>
        <dbReference type="Pfam" id="PF00535"/>
    </source>
</evidence>
<feature type="transmembrane region" description="Helical" evidence="8">
    <location>
        <begin position="712"/>
        <end position="735"/>
    </location>
</feature>
<keyword evidence="6 8" id="KW-0472">Membrane</keyword>
<dbReference type="Pfam" id="PF00535">
    <property type="entry name" value="Glycos_transf_2"/>
    <property type="match status" value="1"/>
</dbReference>
<evidence type="ECO:0000256" key="1">
    <source>
        <dbReference type="ARBA" id="ARBA00004141"/>
    </source>
</evidence>
<feature type="transmembrane region" description="Helical" evidence="8">
    <location>
        <begin position="685"/>
        <end position="706"/>
    </location>
</feature>
<comment type="subcellular location">
    <subcellularLocation>
        <location evidence="1">Membrane</location>
        <topology evidence="1">Multi-pass membrane protein</topology>
    </subcellularLocation>
</comment>
<comment type="caution">
    <text evidence="10">The sequence shown here is derived from an EMBL/GenBank/DDBJ whole genome shotgun (WGS) entry which is preliminary data.</text>
</comment>
<dbReference type="InterPro" id="IPR029044">
    <property type="entry name" value="Nucleotide-diphossugar_trans"/>
</dbReference>
<feature type="transmembrane region" description="Helical" evidence="8">
    <location>
        <begin position="566"/>
        <end position="589"/>
    </location>
</feature>
<protein>
    <submittedName>
        <fullName evidence="10">Nucleotide-diphospho-sugar transferase</fullName>
    </submittedName>
</protein>
<evidence type="ECO:0000256" key="3">
    <source>
        <dbReference type="ARBA" id="ARBA00022679"/>
    </source>
</evidence>
<dbReference type="Proteomes" id="UP001221142">
    <property type="component" value="Unassembled WGS sequence"/>
</dbReference>
<dbReference type="InterPro" id="IPR001173">
    <property type="entry name" value="Glyco_trans_2-like"/>
</dbReference>
<evidence type="ECO:0000256" key="5">
    <source>
        <dbReference type="ARBA" id="ARBA00022989"/>
    </source>
</evidence>
<feature type="transmembrane region" description="Helical" evidence="8">
    <location>
        <begin position="595"/>
        <end position="616"/>
    </location>
</feature>
<gene>
    <name evidence="10" type="ORF">FB45DRAFT_466357</name>
</gene>
<keyword evidence="5 8" id="KW-1133">Transmembrane helix</keyword>
<dbReference type="CDD" id="cd06421">
    <property type="entry name" value="CESA_CelA_like"/>
    <property type="match status" value="1"/>
</dbReference>
<feature type="region of interest" description="Disordered" evidence="7">
    <location>
        <begin position="1"/>
        <end position="21"/>
    </location>
</feature>
<dbReference type="Gene3D" id="3.90.550.10">
    <property type="entry name" value="Spore Coat Polysaccharide Biosynthesis Protein SpsA, Chain A"/>
    <property type="match status" value="1"/>
</dbReference>
<dbReference type="PANTHER" id="PTHR43867:SF2">
    <property type="entry name" value="CELLULOSE SYNTHASE CATALYTIC SUBUNIT A [UDP-FORMING]"/>
    <property type="match status" value="1"/>
</dbReference>
<keyword evidence="11" id="KW-1185">Reference proteome</keyword>
<evidence type="ECO:0000256" key="6">
    <source>
        <dbReference type="ARBA" id="ARBA00023136"/>
    </source>
</evidence>
<name>A0AAD7BYD3_9AGAR</name>
<evidence type="ECO:0000313" key="11">
    <source>
        <dbReference type="Proteomes" id="UP001221142"/>
    </source>
</evidence>
<sequence>MGRVVEIQRSNDASDEDLSLKELEPSSLPTLPRVDFLPAKRSILASRIVDEDIPSGLATPEIIDSVPIATLPLVHDFFSPKGAIRTSLGLERQAEEDITVVHAPIPRVRDQLPPQHSIPRPAPVVLPEEDISSELTTPTLVLPSSAPRDARRSPSPTPESPGPETDASVVRAARMERGIPIAPEDDKGGAEMRSWYFRFGRTKFVNSRPSEMVDVGSDSPPIVLPYPPTADEKYQYVHTNRIPLYIFGTFSFLSISAGMWLFSLSTPDFYWFIVFGFFVEFHMMIAYAVGYTGKDYDLDKHKEVVQTYATSPGDDPSVDVLLPCCGEPIEVLENTYKYVSKLTYTNYLVHVLDDGGSDAVKSLAAAYGFNYIRRPNRGYLKKAGNLRYAFTVTSGDFFVIFDADFCPRHDFVQEMIPHMRHETDTAIVQSPQFFRPCPDQTWIEQGGSATQELFYRIIQVNRNRWGAPICVGSNAIYRRSALEAVGGTAEIGHSEDVHTGFYAMGRGWRVRYVPLCLACGISPDTAKAYFSQQMRWCSGSTTLLTNPEFWTSKLTLIQKMCFLTGMLYYSAAAMSIFLNPLPGLLMLVFKPQHIIFYNFFFVLPAVLDNIIIFRLWSRQRFNFNCIHVFVIQQYAYLMAIKDKIFGTTAAWVPSGDNKAQASKEAGAPAVKSSKGKNNKYRNSRILCAIWVYGVTGAIIGLTTLRLVQGYHWWNFIPMLLLDSYNIFVTFHFIWFTR</sequence>
<reference evidence="10" key="1">
    <citation type="submission" date="2023-03" db="EMBL/GenBank/DDBJ databases">
        <title>Massive genome expansion in bonnet fungi (Mycena s.s.) driven by repeated elements and novel gene families across ecological guilds.</title>
        <authorList>
            <consortium name="Lawrence Berkeley National Laboratory"/>
            <person name="Harder C.B."/>
            <person name="Miyauchi S."/>
            <person name="Viragh M."/>
            <person name="Kuo A."/>
            <person name="Thoen E."/>
            <person name="Andreopoulos B."/>
            <person name="Lu D."/>
            <person name="Skrede I."/>
            <person name="Drula E."/>
            <person name="Henrissat B."/>
            <person name="Morin E."/>
            <person name="Kohler A."/>
            <person name="Barry K."/>
            <person name="LaButti K."/>
            <person name="Morin E."/>
            <person name="Salamov A."/>
            <person name="Lipzen A."/>
            <person name="Mereny Z."/>
            <person name="Hegedus B."/>
            <person name="Baldrian P."/>
            <person name="Stursova M."/>
            <person name="Weitz H."/>
            <person name="Taylor A."/>
            <person name="Grigoriev I.V."/>
            <person name="Nagy L.G."/>
            <person name="Martin F."/>
            <person name="Kauserud H."/>
        </authorList>
    </citation>
    <scope>NUCLEOTIDE SEQUENCE</scope>
    <source>
        <strain evidence="10">9284</strain>
    </source>
</reference>